<dbReference type="Proteomes" id="UP000252387">
    <property type="component" value="Unassembled WGS sequence"/>
</dbReference>
<keyword evidence="6" id="KW-0406">Ion transport</keyword>
<keyword evidence="11" id="KW-1185">Reference proteome</keyword>
<reference evidence="10 11" key="1">
    <citation type="submission" date="2018-05" db="EMBL/GenBank/DDBJ databases">
        <title>Draft genome sequence of Rhodanobacter denitrificans Yn1 isolated from gold copper mine.</title>
        <authorList>
            <person name="Yang N."/>
            <person name="Mazhar H.S."/>
            <person name="Rensing C."/>
        </authorList>
    </citation>
    <scope>NUCLEOTIDE SEQUENCE [LARGE SCALE GENOMIC DNA]</scope>
    <source>
        <strain evidence="10 11">Yn1</strain>
    </source>
</reference>
<feature type="transmembrane region" description="Helical" evidence="8">
    <location>
        <begin position="29"/>
        <end position="47"/>
    </location>
</feature>
<accession>A0A368KJM6</accession>
<dbReference type="OrthoDB" id="271709at2"/>
<evidence type="ECO:0000256" key="8">
    <source>
        <dbReference type="SAM" id="Phobius"/>
    </source>
</evidence>
<evidence type="ECO:0000256" key="2">
    <source>
        <dbReference type="ARBA" id="ARBA00022448"/>
    </source>
</evidence>
<keyword evidence="2" id="KW-0813">Transport</keyword>
<keyword evidence="7 8" id="KW-0472">Membrane</keyword>
<dbReference type="GO" id="GO:0006882">
    <property type="term" value="P:intracellular zinc ion homeostasis"/>
    <property type="evidence" value="ECO:0007669"/>
    <property type="project" value="InterPro"/>
</dbReference>
<evidence type="ECO:0000256" key="3">
    <source>
        <dbReference type="ARBA" id="ARBA00022692"/>
    </source>
</evidence>
<dbReference type="InterPro" id="IPR027469">
    <property type="entry name" value="Cation_efflux_TMD_sf"/>
</dbReference>
<keyword evidence="4" id="KW-0864">Zinc transport</keyword>
<protein>
    <submittedName>
        <fullName evidence="10">Cation transporter</fullName>
    </submittedName>
</protein>
<keyword evidence="3 8" id="KW-0812">Transmembrane</keyword>
<evidence type="ECO:0000256" key="7">
    <source>
        <dbReference type="ARBA" id="ARBA00023136"/>
    </source>
</evidence>
<name>A0A368KJM6_9GAMM</name>
<dbReference type="NCBIfam" id="TIGR01297">
    <property type="entry name" value="CDF"/>
    <property type="match status" value="1"/>
</dbReference>
<dbReference type="NCBIfam" id="NF033827">
    <property type="entry name" value="CDF_efflux_DmeF"/>
    <property type="match status" value="1"/>
</dbReference>
<dbReference type="EMBL" id="QFWQ01000002">
    <property type="protein sequence ID" value="RCS31326.1"/>
    <property type="molecule type" value="Genomic_DNA"/>
</dbReference>
<dbReference type="RefSeq" id="WP_114340512.1">
    <property type="nucleotide sequence ID" value="NZ_QFWQ01000002.1"/>
</dbReference>
<dbReference type="InterPro" id="IPR002524">
    <property type="entry name" value="Cation_efflux"/>
</dbReference>
<sequence length="317" mass="34514">MSAPDASPFTHSHQFNHVDAKAERNTRQVVFITAAMMVVEITGGYWLNSMALLADGWHMSSHALAMGLSVMAYVLARRYAKDGRFAFGTWKIEILGGFSSALLLAVVAALMMVQSLERLFVPAVIHYDDAILIAVLGLGVNLLCAWLLKGEHHHGHGHDHPHGHDYGHGHGHDGHRHHDVNLRAAYLHVVADAATSVLAIVALLGGKLYGAAWLDPVMGIAGSILVARWAVGLLRESGRILLDAEMDQPVVMEIRDVVKEYFPTAAISDLHVWRVGRNSYACILALVASTAIDAGEVRRQLAIHEELVHVTVEVARA</sequence>
<dbReference type="SUPFAM" id="SSF161111">
    <property type="entry name" value="Cation efflux protein transmembrane domain-like"/>
    <property type="match status" value="1"/>
</dbReference>
<feature type="transmembrane region" description="Helical" evidence="8">
    <location>
        <begin position="211"/>
        <end position="231"/>
    </location>
</feature>
<dbReference type="AlphaFoldDB" id="A0A368KJM6"/>
<evidence type="ECO:0000256" key="5">
    <source>
        <dbReference type="ARBA" id="ARBA00022989"/>
    </source>
</evidence>
<keyword evidence="4" id="KW-0862">Zinc</keyword>
<evidence type="ECO:0000313" key="10">
    <source>
        <dbReference type="EMBL" id="RCS31326.1"/>
    </source>
</evidence>
<dbReference type="GO" id="GO:0005385">
    <property type="term" value="F:zinc ion transmembrane transporter activity"/>
    <property type="evidence" value="ECO:0007669"/>
    <property type="project" value="InterPro"/>
</dbReference>
<dbReference type="InterPro" id="IPR045316">
    <property type="entry name" value="Msc2-like"/>
</dbReference>
<comment type="subcellular location">
    <subcellularLocation>
        <location evidence="1">Membrane</location>
        <topology evidence="1">Multi-pass membrane protein</topology>
    </subcellularLocation>
</comment>
<proteinExistence type="predicted"/>
<evidence type="ECO:0000313" key="11">
    <source>
        <dbReference type="Proteomes" id="UP000252387"/>
    </source>
</evidence>
<organism evidence="10 11">
    <name type="scientific">Rhodanobacter denitrificans</name>
    <dbReference type="NCBI Taxonomy" id="666685"/>
    <lineage>
        <taxon>Bacteria</taxon>
        <taxon>Pseudomonadati</taxon>
        <taxon>Pseudomonadota</taxon>
        <taxon>Gammaproteobacteria</taxon>
        <taxon>Lysobacterales</taxon>
        <taxon>Rhodanobacteraceae</taxon>
        <taxon>Rhodanobacter</taxon>
    </lineage>
</organism>
<feature type="transmembrane region" description="Helical" evidence="8">
    <location>
        <begin position="88"/>
        <end position="110"/>
    </location>
</feature>
<comment type="caution">
    <text evidence="10">The sequence shown here is derived from an EMBL/GenBank/DDBJ whole genome shotgun (WGS) entry which is preliminary data.</text>
</comment>
<dbReference type="InterPro" id="IPR058533">
    <property type="entry name" value="Cation_efflux_TM"/>
</dbReference>
<dbReference type="PANTHER" id="PTHR45755:SF4">
    <property type="entry name" value="ZINC TRANSPORTER 7"/>
    <property type="match status" value="1"/>
</dbReference>
<dbReference type="PANTHER" id="PTHR45755">
    <property type="match status" value="1"/>
</dbReference>
<feature type="transmembrane region" description="Helical" evidence="8">
    <location>
        <begin position="185"/>
        <end position="205"/>
    </location>
</feature>
<feature type="transmembrane region" description="Helical" evidence="8">
    <location>
        <begin position="130"/>
        <end position="148"/>
    </location>
</feature>
<evidence type="ECO:0000256" key="4">
    <source>
        <dbReference type="ARBA" id="ARBA00022906"/>
    </source>
</evidence>
<keyword evidence="5 8" id="KW-1133">Transmembrane helix</keyword>
<dbReference type="Gene3D" id="1.20.1510.10">
    <property type="entry name" value="Cation efflux protein transmembrane domain"/>
    <property type="match status" value="1"/>
</dbReference>
<evidence type="ECO:0000256" key="6">
    <source>
        <dbReference type="ARBA" id="ARBA00023065"/>
    </source>
</evidence>
<evidence type="ECO:0000259" key="9">
    <source>
        <dbReference type="Pfam" id="PF01545"/>
    </source>
</evidence>
<gene>
    <name evidence="10" type="ORF">DEO45_01200</name>
</gene>
<feature type="transmembrane region" description="Helical" evidence="8">
    <location>
        <begin position="59"/>
        <end position="76"/>
    </location>
</feature>
<evidence type="ECO:0000256" key="1">
    <source>
        <dbReference type="ARBA" id="ARBA00004141"/>
    </source>
</evidence>
<dbReference type="GO" id="GO:0016020">
    <property type="term" value="C:membrane"/>
    <property type="evidence" value="ECO:0007669"/>
    <property type="project" value="UniProtKB-SubCell"/>
</dbReference>
<feature type="domain" description="Cation efflux protein transmembrane" evidence="9">
    <location>
        <begin position="30"/>
        <end position="242"/>
    </location>
</feature>
<dbReference type="Pfam" id="PF01545">
    <property type="entry name" value="Cation_efflux"/>
    <property type="match status" value="1"/>
</dbReference>